<dbReference type="GO" id="GO:0046982">
    <property type="term" value="F:protein heterodimerization activity"/>
    <property type="evidence" value="ECO:0007669"/>
    <property type="project" value="InterPro"/>
</dbReference>
<sequence length="175" mass="19771">MARTKTQATRKRSRSQRQSEAAPSTPRAPKSLRTRSTANTQQEEKAPLPSRDSISPGNSEVPEDMEVRMITQKLSHEVNRWTAEALVAIQEERIFLVHLFEDGMLCAIHGKRVTLSDEKGFGAGSSAWSKGTTLVRVSQYKSISDCNHLDMQLHRWSLTAITFVLYRCKGRSNRK</sequence>
<dbReference type="GO" id="GO:0000786">
    <property type="term" value="C:nucleosome"/>
    <property type="evidence" value="ECO:0007669"/>
    <property type="project" value="InterPro"/>
</dbReference>
<gene>
    <name evidence="5" type="ORF">DCAF_LOCUS26068</name>
</gene>
<comment type="similarity">
    <text evidence="1">Belongs to the histone H3 family.</text>
</comment>
<keyword evidence="2" id="KW-0007">Acetylation</keyword>
<dbReference type="SUPFAM" id="SSF47113">
    <property type="entry name" value="Histone-fold"/>
    <property type="match status" value="1"/>
</dbReference>
<dbReference type="InterPro" id="IPR007125">
    <property type="entry name" value="H2A/H2B/H3"/>
</dbReference>
<evidence type="ECO:0000259" key="4">
    <source>
        <dbReference type="Pfam" id="PF00125"/>
    </source>
</evidence>
<proteinExistence type="inferred from homology"/>
<organism evidence="5 6">
    <name type="scientific">Dovyalis caffra</name>
    <dbReference type="NCBI Taxonomy" id="77055"/>
    <lineage>
        <taxon>Eukaryota</taxon>
        <taxon>Viridiplantae</taxon>
        <taxon>Streptophyta</taxon>
        <taxon>Embryophyta</taxon>
        <taxon>Tracheophyta</taxon>
        <taxon>Spermatophyta</taxon>
        <taxon>Magnoliopsida</taxon>
        <taxon>eudicotyledons</taxon>
        <taxon>Gunneridae</taxon>
        <taxon>Pentapetalae</taxon>
        <taxon>rosids</taxon>
        <taxon>fabids</taxon>
        <taxon>Malpighiales</taxon>
        <taxon>Salicaceae</taxon>
        <taxon>Flacourtieae</taxon>
        <taxon>Dovyalis</taxon>
    </lineage>
</organism>
<evidence type="ECO:0000256" key="2">
    <source>
        <dbReference type="ARBA" id="ARBA00022990"/>
    </source>
</evidence>
<evidence type="ECO:0000256" key="1">
    <source>
        <dbReference type="ARBA" id="ARBA00010343"/>
    </source>
</evidence>
<protein>
    <recommendedName>
        <fullName evidence="4">Core Histone H2A/H2B/H3 domain-containing protein</fullName>
    </recommendedName>
</protein>
<dbReference type="Proteomes" id="UP001314170">
    <property type="component" value="Unassembled WGS sequence"/>
</dbReference>
<dbReference type="InterPro" id="IPR000164">
    <property type="entry name" value="Histone_H3/CENP-A"/>
</dbReference>
<feature type="domain" description="Core Histone H2A/H2B/H3" evidence="4">
    <location>
        <begin position="67"/>
        <end position="117"/>
    </location>
</feature>
<dbReference type="GO" id="GO:0030527">
    <property type="term" value="F:structural constituent of chromatin"/>
    <property type="evidence" value="ECO:0007669"/>
    <property type="project" value="InterPro"/>
</dbReference>
<keyword evidence="6" id="KW-1185">Reference proteome</keyword>
<dbReference type="InterPro" id="IPR009072">
    <property type="entry name" value="Histone-fold"/>
</dbReference>
<dbReference type="EMBL" id="CAWUPB010001197">
    <property type="protein sequence ID" value="CAK7355806.1"/>
    <property type="molecule type" value="Genomic_DNA"/>
</dbReference>
<evidence type="ECO:0000313" key="5">
    <source>
        <dbReference type="EMBL" id="CAK7355806.1"/>
    </source>
</evidence>
<feature type="region of interest" description="Disordered" evidence="3">
    <location>
        <begin position="1"/>
        <end position="63"/>
    </location>
</feature>
<dbReference type="Gene3D" id="1.10.20.10">
    <property type="entry name" value="Histone, subunit A"/>
    <property type="match status" value="1"/>
</dbReference>
<dbReference type="AlphaFoldDB" id="A0AAV1SQE8"/>
<dbReference type="GO" id="GO:0003677">
    <property type="term" value="F:DNA binding"/>
    <property type="evidence" value="ECO:0007669"/>
    <property type="project" value="InterPro"/>
</dbReference>
<reference evidence="5 6" key="1">
    <citation type="submission" date="2024-01" db="EMBL/GenBank/DDBJ databases">
        <authorList>
            <person name="Waweru B."/>
        </authorList>
    </citation>
    <scope>NUCLEOTIDE SEQUENCE [LARGE SCALE GENOMIC DNA]</scope>
</reference>
<dbReference type="PANTHER" id="PTHR11426">
    <property type="entry name" value="HISTONE H3"/>
    <property type="match status" value="1"/>
</dbReference>
<evidence type="ECO:0000256" key="3">
    <source>
        <dbReference type="SAM" id="MobiDB-lite"/>
    </source>
</evidence>
<dbReference type="Pfam" id="PF00125">
    <property type="entry name" value="Histone"/>
    <property type="match status" value="1"/>
</dbReference>
<evidence type="ECO:0000313" key="6">
    <source>
        <dbReference type="Proteomes" id="UP001314170"/>
    </source>
</evidence>
<comment type="caution">
    <text evidence="5">The sequence shown here is derived from an EMBL/GenBank/DDBJ whole genome shotgun (WGS) entry which is preliminary data.</text>
</comment>
<accession>A0AAV1SQE8</accession>
<name>A0AAV1SQE8_9ROSI</name>